<sequence length="295" mass="32205">MTFSIVAFDPTNGDLGVAVQSKFPNVGVSIPFAKAGVGAVATQSYCNTSYGPRGLALLENGASPQQAVEILTSDDDQRDYRQVGIINAQGCTASFTGAHCFDWAGDARGEHCAVQGNTLASAQVVISMVRTFEDSQGSLAERLLTALQAGQANGGDRRGQQSAALLVVRAGGGYGGFNDRYVDISVYDHPAPITELERLYAIHRLTYFRSDPHQLVKIDTVIANELQQILHRRGFYKGVATGICDETLLRALRDFMGWENYDERIRSDDQIDLEVLADMRQKHLIWLQAHGHGTE</sequence>
<dbReference type="InterPro" id="IPR029055">
    <property type="entry name" value="Ntn_hydrolases_N"/>
</dbReference>
<protein>
    <recommendedName>
        <fullName evidence="1">Putative peptidoglycan binding domain-containing protein</fullName>
    </recommendedName>
</protein>
<dbReference type="PANTHER" id="PTHR39328">
    <property type="entry name" value="BLL2871 PROTEIN"/>
    <property type="match status" value="1"/>
</dbReference>
<reference evidence="2 3" key="1">
    <citation type="journal article" date="2014" name="ISME J.">
        <title>Candidatus Competibacter-lineage genomes retrieved from metagenomes reveal functional metabolic diversity.</title>
        <authorList>
            <person name="McIlroy S.J."/>
            <person name="Albertsen M."/>
            <person name="Andresen E.K."/>
            <person name="Saunders A.M."/>
            <person name="Kristiansen R."/>
            <person name="Stokholm-Bjerregaard M."/>
            <person name="Nielsen K.L."/>
            <person name="Nielsen P.H."/>
        </authorList>
    </citation>
    <scope>NUCLEOTIDE SEQUENCE [LARGE SCALE GENOMIC DNA]</scope>
    <source>
        <strain evidence="2 3">Run_B_J11</strain>
    </source>
</reference>
<comment type="caution">
    <text evidence="2">The sequence shown here is derived from an EMBL/GenBank/DDBJ whole genome shotgun (WGS) entry which is preliminary data.</text>
</comment>
<proteinExistence type="predicted"/>
<dbReference type="Gene3D" id="3.60.20.10">
    <property type="entry name" value="Glutamine Phosphoribosylpyrophosphate, subunit 1, domain 1"/>
    <property type="match status" value="1"/>
</dbReference>
<dbReference type="Pfam" id="PF08823">
    <property type="entry name" value="PG_binding_2"/>
    <property type="match status" value="1"/>
</dbReference>
<gene>
    <name evidence="2" type="ORF">BN874_560012</name>
</gene>
<dbReference type="Pfam" id="PF06267">
    <property type="entry name" value="DUF1028"/>
    <property type="match status" value="1"/>
</dbReference>
<feature type="domain" description="Putative peptidoglycan binding" evidence="1">
    <location>
        <begin position="209"/>
        <end position="277"/>
    </location>
</feature>
<name>A0A7U7GF12_9GAMM</name>
<dbReference type="EMBL" id="CBTK010000272">
    <property type="protein sequence ID" value="CDH46696.1"/>
    <property type="molecule type" value="Genomic_DNA"/>
</dbReference>
<dbReference type="InterPro" id="IPR014927">
    <property type="entry name" value="PG-bd_2"/>
</dbReference>
<dbReference type="Proteomes" id="UP000019184">
    <property type="component" value="Unassembled WGS sequence"/>
</dbReference>
<organism evidence="2 3">
    <name type="scientific">Candidatus Contendobacter odensis Run_B_J11</name>
    <dbReference type="NCBI Taxonomy" id="1400861"/>
    <lineage>
        <taxon>Bacteria</taxon>
        <taxon>Pseudomonadati</taxon>
        <taxon>Pseudomonadota</taxon>
        <taxon>Gammaproteobacteria</taxon>
        <taxon>Candidatus Competibacteraceae</taxon>
        <taxon>Candidatus Contendibacter</taxon>
    </lineage>
</organism>
<dbReference type="RefSeq" id="WP_034435402.1">
    <property type="nucleotide sequence ID" value="NZ_CBTK010000272.1"/>
</dbReference>
<evidence type="ECO:0000313" key="3">
    <source>
        <dbReference type="Proteomes" id="UP000019184"/>
    </source>
</evidence>
<dbReference type="PANTHER" id="PTHR39328:SF1">
    <property type="entry name" value="BLL2871 PROTEIN"/>
    <property type="match status" value="1"/>
</dbReference>
<dbReference type="InterPro" id="IPR010430">
    <property type="entry name" value="DUF1028"/>
</dbReference>
<keyword evidence="3" id="KW-1185">Reference proteome</keyword>
<dbReference type="OrthoDB" id="9790012at2"/>
<dbReference type="AlphaFoldDB" id="A0A7U7GF12"/>
<evidence type="ECO:0000259" key="1">
    <source>
        <dbReference type="Pfam" id="PF08823"/>
    </source>
</evidence>
<evidence type="ECO:0000313" key="2">
    <source>
        <dbReference type="EMBL" id="CDH46696.1"/>
    </source>
</evidence>
<dbReference type="SUPFAM" id="SSF56235">
    <property type="entry name" value="N-terminal nucleophile aminohydrolases (Ntn hydrolases)"/>
    <property type="match status" value="1"/>
</dbReference>
<accession>A0A7U7GF12</accession>